<proteinExistence type="predicted"/>
<protein>
    <submittedName>
        <fullName evidence="1">Uncharacterized protein</fullName>
    </submittedName>
</protein>
<organism evidence="1 2">
    <name type="scientific">Spiromyces aspiralis</name>
    <dbReference type="NCBI Taxonomy" id="68401"/>
    <lineage>
        <taxon>Eukaryota</taxon>
        <taxon>Fungi</taxon>
        <taxon>Fungi incertae sedis</taxon>
        <taxon>Zoopagomycota</taxon>
        <taxon>Kickxellomycotina</taxon>
        <taxon>Kickxellomycetes</taxon>
        <taxon>Kickxellales</taxon>
        <taxon>Kickxellaceae</taxon>
        <taxon>Spiromyces</taxon>
    </lineage>
</organism>
<dbReference type="Proteomes" id="UP001145114">
    <property type="component" value="Unassembled WGS sequence"/>
</dbReference>
<evidence type="ECO:0000313" key="1">
    <source>
        <dbReference type="EMBL" id="KAJ1677501.1"/>
    </source>
</evidence>
<feature type="non-terminal residue" evidence="1">
    <location>
        <position position="1"/>
    </location>
</feature>
<comment type="caution">
    <text evidence="1">The sequence shown here is derived from an EMBL/GenBank/DDBJ whole genome shotgun (WGS) entry which is preliminary data.</text>
</comment>
<reference evidence="1" key="1">
    <citation type="submission" date="2022-06" db="EMBL/GenBank/DDBJ databases">
        <title>Phylogenomic reconstructions and comparative analyses of Kickxellomycotina fungi.</title>
        <authorList>
            <person name="Reynolds N.K."/>
            <person name="Stajich J.E."/>
            <person name="Barry K."/>
            <person name="Grigoriev I.V."/>
            <person name="Crous P."/>
            <person name="Smith M.E."/>
        </authorList>
    </citation>
    <scope>NUCLEOTIDE SEQUENCE</scope>
    <source>
        <strain evidence="1">RSA 2271</strain>
    </source>
</reference>
<gene>
    <name evidence="1" type="ORF">EV182_006040</name>
</gene>
<evidence type="ECO:0000313" key="2">
    <source>
        <dbReference type="Proteomes" id="UP001145114"/>
    </source>
</evidence>
<accession>A0ACC1HQ91</accession>
<name>A0ACC1HQ91_9FUNG</name>
<sequence>ADDDKDNKGSGKSKQTTLDEAISLASGVGANKKYDVEAIRKLAAQYPDSYWLSLEDYPKDSPIVRQHLMGGECSDAGQIEYIDTDHPLTLLPYSISDQGGITGIALSPDGNLLATFSSVGTTKIWETITFKCIQQLRDSDEPNIDEFFVGQFLPTGRHIVVGGKLKDRKRWSETDEDNHILPCPLKIFDIVTGKVVAKLEGHAEEILCIKSVVYRDDNYLITTSQDGYIRRWHLGPDWVTLLESRQFEDGITCMAFGVSFVPNTGNRYFLAATDDHVKVMDMETNSITQSFDPVYSSYCDCGKFIEMAESLSEEEGSTSAAKSDEKGNTEGSGARTRPFAYFITRGVELLDAENNTVSSRPNTCTLHRLLYPDESNDKFELKEVKRYHHDE</sequence>
<keyword evidence="2" id="KW-1185">Reference proteome</keyword>
<dbReference type="EMBL" id="JAMZIH010002354">
    <property type="protein sequence ID" value="KAJ1677501.1"/>
    <property type="molecule type" value="Genomic_DNA"/>
</dbReference>